<reference evidence="2" key="1">
    <citation type="submission" date="2017-04" db="EMBL/GenBank/DDBJ databases">
        <title>Function of individual gut microbiota members based on whole genome sequencing of pure cultures obtained from chicken caecum.</title>
        <authorList>
            <person name="Medvecky M."/>
            <person name="Cejkova D."/>
            <person name="Polansky O."/>
            <person name="Karasova D."/>
            <person name="Kubasova T."/>
            <person name="Cizek A."/>
            <person name="Rychlik I."/>
        </authorList>
    </citation>
    <scope>NUCLEOTIDE SEQUENCE [LARGE SCALE GENOMIC DNA]</scope>
    <source>
        <strain evidence="2">An175</strain>
    </source>
</reference>
<evidence type="ECO:0000313" key="1">
    <source>
        <dbReference type="EMBL" id="OUP70661.1"/>
    </source>
</evidence>
<dbReference type="Proteomes" id="UP000196386">
    <property type="component" value="Unassembled WGS sequence"/>
</dbReference>
<name>A0A1Y4N537_9FIRM</name>
<dbReference type="InterPro" id="IPR027417">
    <property type="entry name" value="P-loop_NTPase"/>
</dbReference>
<dbReference type="EMBL" id="NFKP01000003">
    <property type="protein sequence ID" value="OUP70661.1"/>
    <property type="molecule type" value="Genomic_DNA"/>
</dbReference>
<comment type="caution">
    <text evidence="1">The sequence shown here is derived from an EMBL/GenBank/DDBJ whole genome shotgun (WGS) entry which is preliminary data.</text>
</comment>
<organism evidence="1 2">
    <name type="scientific">Anaerotruncus colihominis</name>
    <dbReference type="NCBI Taxonomy" id="169435"/>
    <lineage>
        <taxon>Bacteria</taxon>
        <taxon>Bacillati</taxon>
        <taxon>Bacillota</taxon>
        <taxon>Clostridia</taxon>
        <taxon>Eubacteriales</taxon>
        <taxon>Oscillospiraceae</taxon>
        <taxon>Anaerotruncus</taxon>
    </lineage>
</organism>
<gene>
    <name evidence="1" type="ORF">B5F11_04245</name>
</gene>
<dbReference type="SUPFAM" id="SSF52540">
    <property type="entry name" value="P-loop containing nucleoside triphosphate hydrolases"/>
    <property type="match status" value="1"/>
</dbReference>
<dbReference type="Gene3D" id="3.40.50.300">
    <property type="entry name" value="P-loop containing nucleotide triphosphate hydrolases"/>
    <property type="match status" value="1"/>
</dbReference>
<sequence length="565" mass="64734">MDTQRDSVILNRHLILDDMQTEILYKIFSGLLPHENFDGRAANALQRKLFATLPFEEVYGINYLFYRMLVNLDMIALTYEKERCGLTRDSFEASLQFSIRDAINRAEFDAVRLFREYGKEFDLQNTNARDDAVDFVYSLAIETYDEIYDLKIPTEVAMSYVVPLRDSLRRAVIERSLRLEGLALDSKVVVNGKTYTGPDGVIALRKMNESEMVNRFSDDAMKSAQSELWADSYEAVKQYNRDNTSPVRPLALFGYEPVDQLFPIRTQDIICLVADEGVGKTKLATDWIHTLIISGRNVLVICGETEVSKFYRTLQLNHISAVANISLTMDELMNREKIPHETEEDLEAINIKIEAACEDLASNPEYGKVLLRQNVSYEAFYDYVKSKAVQHKIDVIVVDHIGILNSDGSRTVDGFLDNEKKRIDWLFRQEDVLTKELNLCFINTVHLQNESSDKLNSGKKVGIRIGSGSRSTTKYATLAMLLYTTDELERQNIYILEFKKVRDYQKPPTLALFRDGSTTRHTYYPKLQKYVSGEQEDITLTRINDVIGEDFEEDDDDGIDLGLDV</sequence>
<evidence type="ECO:0000313" key="2">
    <source>
        <dbReference type="Proteomes" id="UP000196386"/>
    </source>
</evidence>
<accession>A0A1Y4N537</accession>
<proteinExistence type="predicted"/>
<dbReference type="RefSeq" id="WP_087299834.1">
    <property type="nucleotide sequence ID" value="NZ_NFKP01000003.1"/>
</dbReference>
<protein>
    <submittedName>
        <fullName evidence="1">Uncharacterized protein</fullName>
    </submittedName>
</protein>
<dbReference type="AlphaFoldDB" id="A0A1Y4N537"/>